<dbReference type="Proteomes" id="UP000215914">
    <property type="component" value="Unassembled WGS sequence"/>
</dbReference>
<organism evidence="2 3">
    <name type="scientific">Helianthus annuus</name>
    <name type="common">Common sunflower</name>
    <dbReference type="NCBI Taxonomy" id="4232"/>
    <lineage>
        <taxon>Eukaryota</taxon>
        <taxon>Viridiplantae</taxon>
        <taxon>Streptophyta</taxon>
        <taxon>Embryophyta</taxon>
        <taxon>Tracheophyta</taxon>
        <taxon>Spermatophyta</taxon>
        <taxon>Magnoliopsida</taxon>
        <taxon>eudicotyledons</taxon>
        <taxon>Gunneridae</taxon>
        <taxon>Pentapetalae</taxon>
        <taxon>asterids</taxon>
        <taxon>campanulids</taxon>
        <taxon>Asterales</taxon>
        <taxon>Asteraceae</taxon>
        <taxon>Asteroideae</taxon>
        <taxon>Heliantheae alliance</taxon>
        <taxon>Heliantheae</taxon>
        <taxon>Helianthus</taxon>
    </lineage>
</organism>
<evidence type="ECO:0000313" key="2">
    <source>
        <dbReference type="EMBL" id="KAF5814243.1"/>
    </source>
</evidence>
<evidence type="ECO:0000256" key="1">
    <source>
        <dbReference type="SAM" id="MobiDB-lite"/>
    </source>
</evidence>
<accession>A0A9K3JF47</accession>
<comment type="caution">
    <text evidence="2">The sequence shown here is derived from an EMBL/GenBank/DDBJ whole genome shotgun (WGS) entry which is preliminary data.</text>
</comment>
<protein>
    <submittedName>
        <fullName evidence="2">Uncharacterized protein</fullName>
    </submittedName>
</protein>
<reference evidence="2" key="1">
    <citation type="journal article" date="2017" name="Nature">
        <title>The sunflower genome provides insights into oil metabolism, flowering and Asterid evolution.</title>
        <authorList>
            <person name="Badouin H."/>
            <person name="Gouzy J."/>
            <person name="Grassa C.J."/>
            <person name="Murat F."/>
            <person name="Staton S.E."/>
            <person name="Cottret L."/>
            <person name="Lelandais-Briere C."/>
            <person name="Owens G.L."/>
            <person name="Carrere S."/>
            <person name="Mayjonade B."/>
            <person name="Legrand L."/>
            <person name="Gill N."/>
            <person name="Kane N.C."/>
            <person name="Bowers J.E."/>
            <person name="Hubner S."/>
            <person name="Bellec A."/>
            <person name="Berard A."/>
            <person name="Berges H."/>
            <person name="Blanchet N."/>
            <person name="Boniface M.C."/>
            <person name="Brunel D."/>
            <person name="Catrice O."/>
            <person name="Chaidir N."/>
            <person name="Claudel C."/>
            <person name="Donnadieu C."/>
            <person name="Faraut T."/>
            <person name="Fievet G."/>
            <person name="Helmstetter N."/>
            <person name="King M."/>
            <person name="Knapp S.J."/>
            <person name="Lai Z."/>
            <person name="Le Paslier M.C."/>
            <person name="Lippi Y."/>
            <person name="Lorenzon L."/>
            <person name="Mandel J.R."/>
            <person name="Marage G."/>
            <person name="Marchand G."/>
            <person name="Marquand E."/>
            <person name="Bret-Mestries E."/>
            <person name="Morien E."/>
            <person name="Nambeesan S."/>
            <person name="Nguyen T."/>
            <person name="Pegot-Espagnet P."/>
            <person name="Pouilly N."/>
            <person name="Raftis F."/>
            <person name="Sallet E."/>
            <person name="Schiex T."/>
            <person name="Thomas J."/>
            <person name="Vandecasteele C."/>
            <person name="Vares D."/>
            <person name="Vear F."/>
            <person name="Vautrin S."/>
            <person name="Crespi M."/>
            <person name="Mangin B."/>
            <person name="Burke J.M."/>
            <person name="Salse J."/>
            <person name="Munos S."/>
            <person name="Vincourt P."/>
            <person name="Rieseberg L.H."/>
            <person name="Langlade N.B."/>
        </authorList>
    </citation>
    <scope>NUCLEOTIDE SEQUENCE</scope>
    <source>
        <tissue evidence="2">Leaves</tissue>
    </source>
</reference>
<feature type="compositionally biased region" description="Low complexity" evidence="1">
    <location>
        <begin position="23"/>
        <end position="33"/>
    </location>
</feature>
<name>A0A9K3JF47_HELAN</name>
<keyword evidence="3" id="KW-1185">Reference proteome</keyword>
<sequence>MCALTHVIRTQRQSAVAPPPSRASPLVSLSPSATGAHHHRSPDWFEQLNT</sequence>
<evidence type="ECO:0000313" key="3">
    <source>
        <dbReference type="Proteomes" id="UP000215914"/>
    </source>
</evidence>
<dbReference type="AlphaFoldDB" id="A0A9K3JF47"/>
<feature type="region of interest" description="Disordered" evidence="1">
    <location>
        <begin position="1"/>
        <end position="50"/>
    </location>
</feature>
<dbReference type="Gramene" id="mRNA:HanXRQr2_Chr03g0108861">
    <property type="protein sequence ID" value="mRNA:HanXRQr2_Chr03g0108861"/>
    <property type="gene ID" value="HanXRQr2_Chr03g0108861"/>
</dbReference>
<dbReference type="EMBL" id="MNCJ02000318">
    <property type="protein sequence ID" value="KAF5814243.1"/>
    <property type="molecule type" value="Genomic_DNA"/>
</dbReference>
<proteinExistence type="predicted"/>
<reference evidence="2" key="2">
    <citation type="submission" date="2020-06" db="EMBL/GenBank/DDBJ databases">
        <title>Helianthus annuus Genome sequencing and assembly Release 2.</title>
        <authorList>
            <person name="Gouzy J."/>
            <person name="Langlade N."/>
            <person name="Munos S."/>
        </authorList>
    </citation>
    <scope>NUCLEOTIDE SEQUENCE</scope>
    <source>
        <tissue evidence="2">Leaves</tissue>
    </source>
</reference>
<gene>
    <name evidence="2" type="ORF">HanXRQr2_Chr03g0108861</name>
</gene>